<name>A0A8J6YSL4_9RHOB</name>
<dbReference type="EMBL" id="JACVXA010000004">
    <property type="protein sequence ID" value="MBE3637007.1"/>
    <property type="molecule type" value="Genomic_DNA"/>
</dbReference>
<protein>
    <submittedName>
        <fullName evidence="1">Uncharacterized protein</fullName>
    </submittedName>
</protein>
<accession>A0A8J6YSL4</accession>
<evidence type="ECO:0000313" key="2">
    <source>
        <dbReference type="Proteomes" id="UP000609121"/>
    </source>
</evidence>
<organism evidence="1 2">
    <name type="scientific">Mangrovicoccus algicola</name>
    <dbReference type="NCBI Taxonomy" id="2771008"/>
    <lineage>
        <taxon>Bacteria</taxon>
        <taxon>Pseudomonadati</taxon>
        <taxon>Pseudomonadota</taxon>
        <taxon>Alphaproteobacteria</taxon>
        <taxon>Rhodobacterales</taxon>
        <taxon>Paracoccaceae</taxon>
        <taxon>Mangrovicoccus</taxon>
    </lineage>
</organism>
<dbReference type="AlphaFoldDB" id="A0A8J6YSL4"/>
<evidence type="ECO:0000313" key="1">
    <source>
        <dbReference type="EMBL" id="MBE3637007.1"/>
    </source>
</evidence>
<keyword evidence="2" id="KW-1185">Reference proteome</keyword>
<reference evidence="1" key="1">
    <citation type="submission" date="2020-09" db="EMBL/GenBank/DDBJ databases">
        <title>A novel bacterium of genus Mangrovicoccus, isolated from South China Sea.</title>
        <authorList>
            <person name="Huang H."/>
            <person name="Mo K."/>
            <person name="Hu Y."/>
        </authorList>
    </citation>
    <scope>NUCLEOTIDE SEQUENCE</scope>
    <source>
        <strain evidence="1">HB182678</strain>
    </source>
</reference>
<gene>
    <name evidence="1" type="ORF">ICN82_02160</name>
</gene>
<dbReference type="RefSeq" id="WP_193179184.1">
    <property type="nucleotide sequence ID" value="NZ_JACVXA010000004.1"/>
</dbReference>
<sequence length="126" mass="14417">MTPTLRLLLPALLPSWRFFDAVGPSPRIEIRRPGGAWRPHDPPPPHLAPWQVALRLVWNPRGNARLFRVSLAERLADSPQDPWLLAQLEARIARDLPDGPWQWRLVFLLPGKAPAPRETILERDLP</sequence>
<dbReference type="Proteomes" id="UP000609121">
    <property type="component" value="Unassembled WGS sequence"/>
</dbReference>
<comment type="caution">
    <text evidence="1">The sequence shown here is derived from an EMBL/GenBank/DDBJ whole genome shotgun (WGS) entry which is preliminary data.</text>
</comment>
<proteinExistence type="predicted"/>